<evidence type="ECO:0000313" key="3">
    <source>
        <dbReference type="Proteomes" id="UP001165121"/>
    </source>
</evidence>
<feature type="compositionally biased region" description="Polar residues" evidence="1">
    <location>
        <begin position="637"/>
        <end position="647"/>
    </location>
</feature>
<reference evidence="2" key="1">
    <citation type="submission" date="2023-04" db="EMBL/GenBank/DDBJ databases">
        <title>Phytophthora fragariaefolia NBRC 109709.</title>
        <authorList>
            <person name="Ichikawa N."/>
            <person name="Sato H."/>
            <person name="Tonouchi N."/>
        </authorList>
    </citation>
    <scope>NUCLEOTIDE SEQUENCE</scope>
    <source>
        <strain evidence="2">NBRC 109709</strain>
    </source>
</reference>
<keyword evidence="3" id="KW-1185">Reference proteome</keyword>
<evidence type="ECO:0000313" key="2">
    <source>
        <dbReference type="EMBL" id="GMF42104.1"/>
    </source>
</evidence>
<gene>
    <name evidence="2" type="ORF">Pfra01_001363500</name>
</gene>
<protein>
    <submittedName>
        <fullName evidence="2">Unnamed protein product</fullName>
    </submittedName>
</protein>
<comment type="caution">
    <text evidence="2">The sequence shown here is derived from an EMBL/GenBank/DDBJ whole genome shotgun (WGS) entry which is preliminary data.</text>
</comment>
<sequence>MIKDNYATVYSRIGHYYAGGCHDFLPLCWFHALVNDSSETTDMLDIPDPNENLIGFYLVPRQMQFPEQDDYFLQEIVSSIQTEAELTRLQQVHAAFQQVAFRAPAKGANAAALKSAMEGIQQRATTDLVNIEEVSQQHANLLQWLGASLERTISWNELLTWCCTDMNANEMLNRFGADACRAVEIAFQKLAIGIKDIQYPKDHVKTYVWEPGLVGTILSHPHLPGELKENIQRLSATYFTRLELPWRKMEATSPANNASKVSNSLFDLNDGALSRPWEHLLRLELPEIHLISWSVFLSKWRQSADSKCKAYDVQVYHQNERRHNSVNERVNPSVLVARKNALATMTPNHRIFHSFRDLNQLRQQLPLIASRSSDIEESFELPPSTDRLFTVKSRLSEIEELELTENRKIFRSLQQSPTNLDELTKQLLEQKRVARCNAHERAAENRKKAAQLVVQRQQELERVKHDRQVKVQERVRRRDRWSQILTESRQERHQRAQWWKQNRLEAEITRQKEYMQQLQDQRDAAKRLEQAMIQTQRSNSEPWVKRLSTASLPQPSSSPTRDRQLSCPRRPQSARTADPQIVRGRAHVYGCAATKAFAARRPQTVRADLPSGSRSPRSKQQSANFRRRTRPVVDRGSGSSQNQVVCSSTDSGVNVHQAGTENACETLVMANAAHVVAQHIEIPPVPVPAPQEEVVPPGVIMAQFLALEKEQRFKLHERYCINRVSHKLTFAVLQQLTHEMRQDAAWREFLRAAGGPPGLNNNKRNKSKREAKVTYAAFAGVAQQLGISMPPKKLQAVARSLDPWKTGFVSWESFCTWWISL</sequence>
<feature type="compositionally biased region" description="Polar residues" evidence="1">
    <location>
        <begin position="548"/>
        <end position="559"/>
    </location>
</feature>
<proteinExistence type="predicted"/>
<name>A0A9W7CU87_9STRA</name>
<dbReference type="OrthoDB" id="168063at2759"/>
<evidence type="ECO:0000256" key="1">
    <source>
        <dbReference type="SAM" id="MobiDB-lite"/>
    </source>
</evidence>
<feature type="region of interest" description="Disordered" evidence="1">
    <location>
        <begin position="602"/>
        <end position="647"/>
    </location>
</feature>
<dbReference type="Proteomes" id="UP001165121">
    <property type="component" value="Unassembled WGS sequence"/>
</dbReference>
<feature type="compositionally biased region" description="Polar residues" evidence="1">
    <location>
        <begin position="612"/>
        <end position="624"/>
    </location>
</feature>
<dbReference type="EMBL" id="BSXT01001401">
    <property type="protein sequence ID" value="GMF42104.1"/>
    <property type="molecule type" value="Genomic_DNA"/>
</dbReference>
<organism evidence="2 3">
    <name type="scientific">Phytophthora fragariaefolia</name>
    <dbReference type="NCBI Taxonomy" id="1490495"/>
    <lineage>
        <taxon>Eukaryota</taxon>
        <taxon>Sar</taxon>
        <taxon>Stramenopiles</taxon>
        <taxon>Oomycota</taxon>
        <taxon>Peronosporomycetes</taxon>
        <taxon>Peronosporales</taxon>
        <taxon>Peronosporaceae</taxon>
        <taxon>Phytophthora</taxon>
    </lineage>
</organism>
<accession>A0A9W7CU87</accession>
<dbReference type="AlphaFoldDB" id="A0A9W7CU87"/>
<feature type="region of interest" description="Disordered" evidence="1">
    <location>
        <begin position="535"/>
        <end position="581"/>
    </location>
</feature>